<dbReference type="SMART" id="SM00448">
    <property type="entry name" value="REC"/>
    <property type="match status" value="1"/>
</dbReference>
<dbReference type="PANTHER" id="PTHR48111">
    <property type="entry name" value="REGULATOR OF RPOS"/>
    <property type="match status" value="1"/>
</dbReference>
<dbReference type="Pfam" id="PF00072">
    <property type="entry name" value="Response_reg"/>
    <property type="match status" value="1"/>
</dbReference>
<dbReference type="InterPro" id="IPR036388">
    <property type="entry name" value="WH-like_DNA-bd_sf"/>
</dbReference>
<protein>
    <submittedName>
        <fullName evidence="10">DNA-binding response OmpR family regulator</fullName>
    </submittedName>
</protein>
<evidence type="ECO:0000313" key="10">
    <source>
        <dbReference type="EMBL" id="MBB5836919.1"/>
    </source>
</evidence>
<dbReference type="GO" id="GO:0005829">
    <property type="term" value="C:cytosol"/>
    <property type="evidence" value="ECO:0007669"/>
    <property type="project" value="TreeGrafter"/>
</dbReference>
<evidence type="ECO:0000259" key="9">
    <source>
        <dbReference type="PROSITE" id="PS51755"/>
    </source>
</evidence>
<feature type="DNA-binding region" description="OmpR/PhoB-type" evidence="7">
    <location>
        <begin position="125"/>
        <end position="224"/>
    </location>
</feature>
<gene>
    <name evidence="10" type="ORF">HDA39_003653</name>
</gene>
<feature type="domain" description="OmpR/PhoB-type" evidence="9">
    <location>
        <begin position="125"/>
        <end position="224"/>
    </location>
</feature>
<dbReference type="PANTHER" id="PTHR48111:SF4">
    <property type="entry name" value="DNA-BINDING DUAL TRANSCRIPTIONAL REGULATOR OMPR"/>
    <property type="match status" value="1"/>
</dbReference>
<evidence type="ECO:0000256" key="7">
    <source>
        <dbReference type="PROSITE-ProRule" id="PRU01091"/>
    </source>
</evidence>
<dbReference type="Proteomes" id="UP000549971">
    <property type="component" value="Unassembled WGS sequence"/>
</dbReference>
<evidence type="ECO:0000256" key="3">
    <source>
        <dbReference type="ARBA" id="ARBA00023015"/>
    </source>
</evidence>
<dbReference type="GO" id="GO:0006355">
    <property type="term" value="P:regulation of DNA-templated transcription"/>
    <property type="evidence" value="ECO:0007669"/>
    <property type="project" value="InterPro"/>
</dbReference>
<dbReference type="GO" id="GO:0000976">
    <property type="term" value="F:transcription cis-regulatory region binding"/>
    <property type="evidence" value="ECO:0007669"/>
    <property type="project" value="TreeGrafter"/>
</dbReference>
<dbReference type="InterPro" id="IPR001867">
    <property type="entry name" value="OmpR/PhoB-type_DNA-bd"/>
</dbReference>
<accession>A0A7W9J7T5</accession>
<dbReference type="Pfam" id="PF00486">
    <property type="entry name" value="Trans_reg_C"/>
    <property type="match status" value="1"/>
</dbReference>
<sequence>MPHILVVEDDADVRAALLRALRAHGYATSTTPTGLAGLAELTAGGPDLVLLDLGLPDVDGGEILRMARAVSKVPVIVVTARDEEPLMVRTLHDGADDYLVKPFSPEQLHARIQAVLRRSGAPNRPRELSVGGLTVELGGRVARLDGSVLDLTPREFDLLAYLAERPGQVVTRRQLIVDVWQLAYGGAEKTVDVHLSWLRRKLGETAREPRYLRSVRGVGVCLTAPETS</sequence>
<dbReference type="InterPro" id="IPR039420">
    <property type="entry name" value="WalR-like"/>
</dbReference>
<keyword evidence="5" id="KW-0804">Transcription</keyword>
<evidence type="ECO:0000259" key="8">
    <source>
        <dbReference type="PROSITE" id="PS50110"/>
    </source>
</evidence>
<dbReference type="PROSITE" id="PS51755">
    <property type="entry name" value="OMPR_PHOB"/>
    <property type="match status" value="1"/>
</dbReference>
<name>A0A7W9J7T5_9ACTN</name>
<evidence type="ECO:0000313" key="11">
    <source>
        <dbReference type="Proteomes" id="UP000549971"/>
    </source>
</evidence>
<keyword evidence="4 7" id="KW-0238">DNA-binding</keyword>
<dbReference type="CDD" id="cd00383">
    <property type="entry name" value="trans_reg_C"/>
    <property type="match status" value="1"/>
</dbReference>
<comment type="caution">
    <text evidence="10">The sequence shown here is derived from an EMBL/GenBank/DDBJ whole genome shotgun (WGS) entry which is preliminary data.</text>
</comment>
<dbReference type="AlphaFoldDB" id="A0A7W9J7T5"/>
<keyword evidence="11" id="KW-1185">Reference proteome</keyword>
<organism evidence="10 11">
    <name type="scientific">Kribbella italica</name>
    <dbReference type="NCBI Taxonomy" id="1540520"/>
    <lineage>
        <taxon>Bacteria</taxon>
        <taxon>Bacillati</taxon>
        <taxon>Actinomycetota</taxon>
        <taxon>Actinomycetes</taxon>
        <taxon>Propionibacteriales</taxon>
        <taxon>Kribbellaceae</taxon>
        <taxon>Kribbella</taxon>
    </lineage>
</organism>
<evidence type="ECO:0000256" key="4">
    <source>
        <dbReference type="ARBA" id="ARBA00023125"/>
    </source>
</evidence>
<dbReference type="Gene3D" id="3.40.50.2300">
    <property type="match status" value="1"/>
</dbReference>
<dbReference type="SMART" id="SM00862">
    <property type="entry name" value="Trans_reg_C"/>
    <property type="match status" value="1"/>
</dbReference>
<dbReference type="SUPFAM" id="SSF52172">
    <property type="entry name" value="CheY-like"/>
    <property type="match status" value="1"/>
</dbReference>
<reference evidence="10 11" key="1">
    <citation type="submission" date="2020-08" db="EMBL/GenBank/DDBJ databases">
        <title>Sequencing the genomes of 1000 actinobacteria strains.</title>
        <authorList>
            <person name="Klenk H.-P."/>
        </authorList>
    </citation>
    <scope>NUCLEOTIDE SEQUENCE [LARGE SCALE GENOMIC DNA]</scope>
    <source>
        <strain evidence="10 11">DSM 28967</strain>
    </source>
</reference>
<dbReference type="EMBL" id="JACHMY010000001">
    <property type="protein sequence ID" value="MBB5836919.1"/>
    <property type="molecule type" value="Genomic_DNA"/>
</dbReference>
<dbReference type="FunFam" id="1.10.10.10:FF:000018">
    <property type="entry name" value="DNA-binding response regulator ResD"/>
    <property type="match status" value="1"/>
</dbReference>
<evidence type="ECO:0000256" key="2">
    <source>
        <dbReference type="ARBA" id="ARBA00023012"/>
    </source>
</evidence>
<dbReference type="InterPro" id="IPR001789">
    <property type="entry name" value="Sig_transdc_resp-reg_receiver"/>
</dbReference>
<evidence type="ECO:0000256" key="5">
    <source>
        <dbReference type="ARBA" id="ARBA00023163"/>
    </source>
</evidence>
<evidence type="ECO:0000256" key="6">
    <source>
        <dbReference type="PROSITE-ProRule" id="PRU00169"/>
    </source>
</evidence>
<dbReference type="InterPro" id="IPR011006">
    <property type="entry name" value="CheY-like_superfamily"/>
</dbReference>
<dbReference type="RefSeq" id="WP_184796503.1">
    <property type="nucleotide sequence ID" value="NZ_JACHMY010000001.1"/>
</dbReference>
<dbReference type="PROSITE" id="PS50110">
    <property type="entry name" value="RESPONSE_REGULATORY"/>
    <property type="match status" value="1"/>
</dbReference>
<keyword evidence="3" id="KW-0805">Transcription regulation</keyword>
<dbReference type="Gene3D" id="1.10.10.10">
    <property type="entry name" value="Winged helix-like DNA-binding domain superfamily/Winged helix DNA-binding domain"/>
    <property type="match status" value="1"/>
</dbReference>
<dbReference type="GO" id="GO:0032993">
    <property type="term" value="C:protein-DNA complex"/>
    <property type="evidence" value="ECO:0007669"/>
    <property type="project" value="TreeGrafter"/>
</dbReference>
<evidence type="ECO:0000256" key="1">
    <source>
        <dbReference type="ARBA" id="ARBA00022553"/>
    </source>
</evidence>
<feature type="domain" description="Response regulatory" evidence="8">
    <location>
        <begin position="3"/>
        <end position="116"/>
    </location>
</feature>
<proteinExistence type="predicted"/>
<dbReference type="GO" id="GO:0000156">
    <property type="term" value="F:phosphorelay response regulator activity"/>
    <property type="evidence" value="ECO:0007669"/>
    <property type="project" value="TreeGrafter"/>
</dbReference>
<keyword evidence="2" id="KW-0902">Two-component regulatory system</keyword>
<keyword evidence="1 6" id="KW-0597">Phosphoprotein</keyword>
<feature type="modified residue" description="4-aspartylphosphate" evidence="6">
    <location>
        <position position="52"/>
    </location>
</feature>